<dbReference type="Proteomes" id="UP000053593">
    <property type="component" value="Unassembled WGS sequence"/>
</dbReference>
<dbReference type="OrthoDB" id="428480at2759"/>
<dbReference type="EMBL" id="KN834773">
    <property type="protein sequence ID" value="KIK60848.1"/>
    <property type="molecule type" value="Genomic_DNA"/>
</dbReference>
<reference evidence="1 2" key="1">
    <citation type="submission" date="2014-04" db="EMBL/GenBank/DDBJ databases">
        <title>Evolutionary Origins and Diversification of the Mycorrhizal Mutualists.</title>
        <authorList>
            <consortium name="DOE Joint Genome Institute"/>
            <consortium name="Mycorrhizal Genomics Consortium"/>
            <person name="Kohler A."/>
            <person name="Kuo A."/>
            <person name="Nagy L.G."/>
            <person name="Floudas D."/>
            <person name="Copeland A."/>
            <person name="Barry K.W."/>
            <person name="Cichocki N."/>
            <person name="Veneault-Fourrey C."/>
            <person name="LaButti K."/>
            <person name="Lindquist E.A."/>
            <person name="Lipzen A."/>
            <person name="Lundell T."/>
            <person name="Morin E."/>
            <person name="Murat C."/>
            <person name="Riley R."/>
            <person name="Ohm R."/>
            <person name="Sun H."/>
            <person name="Tunlid A."/>
            <person name="Henrissat B."/>
            <person name="Grigoriev I.V."/>
            <person name="Hibbett D.S."/>
            <person name="Martin F."/>
        </authorList>
    </citation>
    <scope>NUCLEOTIDE SEQUENCE [LARGE SCALE GENOMIC DNA]</scope>
    <source>
        <strain evidence="1 2">FD-317 M1</strain>
    </source>
</reference>
<dbReference type="SUPFAM" id="SSF51445">
    <property type="entry name" value="(Trans)glycosidases"/>
    <property type="match status" value="1"/>
</dbReference>
<proteinExistence type="predicted"/>
<dbReference type="PANTHER" id="PTHR43678:SF1">
    <property type="entry name" value="BETA-N-ACETYLHEXOSAMINIDASE"/>
    <property type="match status" value="1"/>
</dbReference>
<dbReference type="AlphaFoldDB" id="A0A0D0CXA7"/>
<sequence>MENISRNVTVQHWWFLGGSIPVQLMKQAFSIINSNQVLLYLDGKFAENRQFPWALNLTLLWSGAPSGKGWAANIFSANDPMNNTSIDNPLLCRSIMALWNDWGNNVMTSLEIHNQLVQSIAVVGEKMWVGSDVQLSSLTQDEFKQIYLILNIATPGQNLNCATGLPPGSEVFSFDSILSFPLEMKFESVGALYTLSFTVKSPPPSPVSKNNSVLTPLFTGLDSILYLESMTLEAPATNLQYDFGFKLVLDVFTSVEIHATINHMYVQLNGSVERFHWTSDLSIQGAFFQLVNMSFAALSHVIGQDGFAGELLNVSLKLGD</sequence>
<name>A0A0D0CXA7_9AGAR</name>
<dbReference type="InterPro" id="IPR017853">
    <property type="entry name" value="GH"/>
</dbReference>
<dbReference type="HOGENOM" id="CLU_868939_0_0_1"/>
<organism evidence="1 2">
    <name type="scientific">Collybiopsis luxurians FD-317 M1</name>
    <dbReference type="NCBI Taxonomy" id="944289"/>
    <lineage>
        <taxon>Eukaryota</taxon>
        <taxon>Fungi</taxon>
        <taxon>Dikarya</taxon>
        <taxon>Basidiomycota</taxon>
        <taxon>Agaricomycotina</taxon>
        <taxon>Agaricomycetes</taxon>
        <taxon>Agaricomycetidae</taxon>
        <taxon>Agaricales</taxon>
        <taxon>Marasmiineae</taxon>
        <taxon>Omphalotaceae</taxon>
        <taxon>Collybiopsis</taxon>
        <taxon>Collybiopsis luxurians</taxon>
    </lineage>
</organism>
<evidence type="ECO:0000313" key="2">
    <source>
        <dbReference type="Proteomes" id="UP000053593"/>
    </source>
</evidence>
<accession>A0A0D0CXA7</accession>
<dbReference type="GO" id="GO:0016787">
    <property type="term" value="F:hydrolase activity"/>
    <property type="evidence" value="ECO:0007669"/>
    <property type="project" value="UniProtKB-KW"/>
</dbReference>
<dbReference type="InterPro" id="IPR052764">
    <property type="entry name" value="GH20_Enzymes"/>
</dbReference>
<protein>
    <submittedName>
        <fullName evidence="1">Glycoside hydrolase family 20 protein</fullName>
    </submittedName>
</protein>
<dbReference type="Gene3D" id="3.20.20.80">
    <property type="entry name" value="Glycosidases"/>
    <property type="match status" value="1"/>
</dbReference>
<keyword evidence="2" id="KW-1185">Reference proteome</keyword>
<gene>
    <name evidence="1" type="ORF">GYMLUDRAFT_998434</name>
</gene>
<evidence type="ECO:0000313" key="1">
    <source>
        <dbReference type="EMBL" id="KIK60848.1"/>
    </source>
</evidence>
<keyword evidence="1" id="KW-0378">Hydrolase</keyword>
<dbReference type="PANTHER" id="PTHR43678">
    <property type="entry name" value="PUTATIVE (AFU_ORTHOLOGUE AFUA_2G00640)-RELATED"/>
    <property type="match status" value="1"/>
</dbReference>